<dbReference type="PANTHER" id="PTHR30336:SF6">
    <property type="entry name" value="INTEGRAL MEMBRANE PROTEIN"/>
    <property type="match status" value="1"/>
</dbReference>
<dbReference type="Pfam" id="PF02698">
    <property type="entry name" value="DUF218"/>
    <property type="match status" value="1"/>
</dbReference>
<reference evidence="2 3" key="1">
    <citation type="submission" date="2022-06" db="EMBL/GenBank/DDBJ databases">
        <title>Genomic Encyclopedia of Type Strains, Phase I: the one thousand microbial genomes (KMG-I) project.</title>
        <authorList>
            <person name="Kyrpides N."/>
        </authorList>
    </citation>
    <scope>NUCLEOTIDE SEQUENCE [LARGE SCALE GENOMIC DNA]</scope>
    <source>
        <strain evidence="2 3">DSM 43889</strain>
    </source>
</reference>
<dbReference type="InterPro" id="IPR003848">
    <property type="entry name" value="DUF218"/>
</dbReference>
<dbReference type="RefSeq" id="WP_245588894.1">
    <property type="nucleotide sequence ID" value="NZ_AUBJ02000001.1"/>
</dbReference>
<evidence type="ECO:0000259" key="1">
    <source>
        <dbReference type="Pfam" id="PF02698"/>
    </source>
</evidence>
<comment type="caution">
    <text evidence="2">The sequence shown here is derived from an EMBL/GenBank/DDBJ whole genome shotgun (WGS) entry which is preliminary data.</text>
</comment>
<dbReference type="Proteomes" id="UP000791080">
    <property type="component" value="Unassembled WGS sequence"/>
</dbReference>
<gene>
    <name evidence="2" type="ORF">G443_000301</name>
</gene>
<dbReference type="InterPro" id="IPR051599">
    <property type="entry name" value="Cell_Envelope_Assoc"/>
</dbReference>
<feature type="domain" description="DUF218" evidence="1">
    <location>
        <begin position="45"/>
        <end position="161"/>
    </location>
</feature>
<evidence type="ECO:0000313" key="2">
    <source>
        <dbReference type="EMBL" id="MCP2330031.1"/>
    </source>
</evidence>
<accession>A0ABT1JCY7</accession>
<keyword evidence="3" id="KW-1185">Reference proteome</keyword>
<name>A0ABT1JCY7_ACTCY</name>
<sequence length="219" mass="22720">MGRARRWLVAGAITAVVTIGVPAVWAHGSSHGHIGGPEDVPPAPVALVLGAGVREDGRPTRLLAGRLDVAARLYLSGRVDVLLLSGSTGPDGYDEPGTMRAYLARLGVSERDMVLDPDGLSTWDSCVRASDVFGVSEAVVVSQSFHLPRAVALCRAAGIDAWGVGHDSARDNPGGTRVGRLRETLANGSSMLRGVLRKAPAVTEAPEGWEAAAPGGRGY</sequence>
<dbReference type="CDD" id="cd06259">
    <property type="entry name" value="YdcF-like"/>
    <property type="match status" value="1"/>
</dbReference>
<dbReference type="EMBL" id="AUBJ02000001">
    <property type="protein sequence ID" value="MCP2330031.1"/>
    <property type="molecule type" value="Genomic_DNA"/>
</dbReference>
<evidence type="ECO:0000313" key="3">
    <source>
        <dbReference type="Proteomes" id="UP000791080"/>
    </source>
</evidence>
<protein>
    <submittedName>
        <fullName evidence="2">Protein SanA, affects membrane permeability for vancomycin</fullName>
    </submittedName>
</protein>
<dbReference type="PANTHER" id="PTHR30336">
    <property type="entry name" value="INNER MEMBRANE PROTEIN, PROBABLE PERMEASE"/>
    <property type="match status" value="1"/>
</dbReference>
<proteinExistence type="predicted"/>
<organism evidence="2 3">
    <name type="scientific">Actinoalloteichus caeruleus DSM 43889</name>
    <dbReference type="NCBI Taxonomy" id="1120930"/>
    <lineage>
        <taxon>Bacteria</taxon>
        <taxon>Bacillati</taxon>
        <taxon>Actinomycetota</taxon>
        <taxon>Actinomycetes</taxon>
        <taxon>Pseudonocardiales</taxon>
        <taxon>Pseudonocardiaceae</taxon>
        <taxon>Actinoalloteichus</taxon>
        <taxon>Actinoalloteichus cyanogriseus</taxon>
    </lineage>
</organism>